<keyword evidence="3" id="KW-1185">Reference proteome</keyword>
<gene>
    <name evidence="2" type="ORF">SAMN04489810_3448</name>
</gene>
<dbReference type="Proteomes" id="UP000199009">
    <property type="component" value="Chromosome I"/>
</dbReference>
<dbReference type="Pfam" id="PF00550">
    <property type="entry name" value="PP-binding"/>
    <property type="match status" value="1"/>
</dbReference>
<evidence type="ECO:0000259" key="1">
    <source>
        <dbReference type="PROSITE" id="PS50075"/>
    </source>
</evidence>
<dbReference type="RefSeq" id="WP_091492811.1">
    <property type="nucleotide sequence ID" value="NZ_LT629692.1"/>
</dbReference>
<feature type="domain" description="Carrier" evidence="1">
    <location>
        <begin position="2"/>
        <end position="82"/>
    </location>
</feature>
<dbReference type="AlphaFoldDB" id="A0A1G8DUT1"/>
<dbReference type="STRING" id="370764.SAMN04489810_3448"/>
<dbReference type="InterPro" id="IPR036736">
    <property type="entry name" value="ACP-like_sf"/>
</dbReference>
<dbReference type="SUPFAM" id="SSF47336">
    <property type="entry name" value="ACP-like"/>
    <property type="match status" value="1"/>
</dbReference>
<sequence>MNDNLDAVRTVLIESLELSQSPGELAPDTALFGALPELDSFGVVALVAAIEERFDITIDDDEFGAELFDTVGTLSDFVDAKLASAVR</sequence>
<dbReference type="Gene3D" id="1.10.1200.10">
    <property type="entry name" value="ACP-like"/>
    <property type="match status" value="1"/>
</dbReference>
<proteinExistence type="predicted"/>
<dbReference type="OrthoDB" id="2626117at2"/>
<protein>
    <submittedName>
        <fullName evidence="2">Acyl carrier protein</fullName>
    </submittedName>
</protein>
<reference evidence="2 3" key="1">
    <citation type="submission" date="2016-10" db="EMBL/GenBank/DDBJ databases">
        <authorList>
            <person name="de Groot N.N."/>
        </authorList>
    </citation>
    <scope>NUCLEOTIDE SEQUENCE [LARGE SCALE GENOMIC DNA]</scope>
    <source>
        <strain evidence="2 3">DSM 23142</strain>
    </source>
</reference>
<dbReference type="InterPro" id="IPR009081">
    <property type="entry name" value="PP-bd_ACP"/>
</dbReference>
<evidence type="ECO:0000313" key="3">
    <source>
        <dbReference type="Proteomes" id="UP000199009"/>
    </source>
</evidence>
<accession>A0A1G8DUT1</accession>
<name>A0A1G8DUT1_9MICO</name>
<organism evidence="2 3">
    <name type="scientific">Microbacterium pygmaeum</name>
    <dbReference type="NCBI Taxonomy" id="370764"/>
    <lineage>
        <taxon>Bacteria</taxon>
        <taxon>Bacillati</taxon>
        <taxon>Actinomycetota</taxon>
        <taxon>Actinomycetes</taxon>
        <taxon>Micrococcales</taxon>
        <taxon>Microbacteriaceae</taxon>
        <taxon>Microbacterium</taxon>
    </lineage>
</organism>
<dbReference type="EMBL" id="LT629692">
    <property type="protein sequence ID" value="SDH61169.1"/>
    <property type="molecule type" value="Genomic_DNA"/>
</dbReference>
<evidence type="ECO:0000313" key="2">
    <source>
        <dbReference type="EMBL" id="SDH61169.1"/>
    </source>
</evidence>
<dbReference type="PROSITE" id="PS50075">
    <property type="entry name" value="CARRIER"/>
    <property type="match status" value="1"/>
</dbReference>